<organism evidence="2 3">
    <name type="scientific">Castilleja foliolosa</name>
    <dbReference type="NCBI Taxonomy" id="1961234"/>
    <lineage>
        <taxon>Eukaryota</taxon>
        <taxon>Viridiplantae</taxon>
        <taxon>Streptophyta</taxon>
        <taxon>Embryophyta</taxon>
        <taxon>Tracheophyta</taxon>
        <taxon>Spermatophyta</taxon>
        <taxon>Magnoliopsida</taxon>
        <taxon>eudicotyledons</taxon>
        <taxon>Gunneridae</taxon>
        <taxon>Pentapetalae</taxon>
        <taxon>asterids</taxon>
        <taxon>lamiids</taxon>
        <taxon>Lamiales</taxon>
        <taxon>Orobanchaceae</taxon>
        <taxon>Pedicularideae</taxon>
        <taxon>Castillejinae</taxon>
        <taxon>Castilleja</taxon>
    </lineage>
</organism>
<evidence type="ECO:0000313" key="3">
    <source>
        <dbReference type="Proteomes" id="UP001632038"/>
    </source>
</evidence>
<feature type="region of interest" description="Disordered" evidence="1">
    <location>
        <begin position="1"/>
        <end position="27"/>
    </location>
</feature>
<protein>
    <submittedName>
        <fullName evidence="2">Uncharacterized protein</fullName>
    </submittedName>
</protein>
<comment type="caution">
    <text evidence="2">The sequence shown here is derived from an EMBL/GenBank/DDBJ whole genome shotgun (WGS) entry which is preliminary data.</text>
</comment>
<dbReference type="PANTHER" id="PTHR37728">
    <property type="entry name" value="BNAA04G26730D PROTEIN"/>
    <property type="match status" value="1"/>
</dbReference>
<evidence type="ECO:0000256" key="1">
    <source>
        <dbReference type="SAM" id="MobiDB-lite"/>
    </source>
</evidence>
<keyword evidence="3" id="KW-1185">Reference proteome</keyword>
<dbReference type="EMBL" id="JAVIJP010000060">
    <property type="protein sequence ID" value="KAL3622317.1"/>
    <property type="molecule type" value="Genomic_DNA"/>
</dbReference>
<dbReference type="AlphaFoldDB" id="A0ABD3BYD0"/>
<dbReference type="PANTHER" id="PTHR37728:SF1">
    <property type="entry name" value="OS06G0132300 PROTEIN"/>
    <property type="match status" value="1"/>
</dbReference>
<evidence type="ECO:0000313" key="2">
    <source>
        <dbReference type="EMBL" id="KAL3622317.1"/>
    </source>
</evidence>
<feature type="region of interest" description="Disordered" evidence="1">
    <location>
        <begin position="95"/>
        <end position="124"/>
    </location>
</feature>
<proteinExistence type="predicted"/>
<reference evidence="3" key="1">
    <citation type="journal article" date="2024" name="IScience">
        <title>Strigolactones Initiate the Formation of Haustorium-like Structures in Castilleja.</title>
        <authorList>
            <person name="Buerger M."/>
            <person name="Peterson D."/>
            <person name="Chory J."/>
        </authorList>
    </citation>
    <scope>NUCLEOTIDE SEQUENCE [LARGE SCALE GENOMIC DNA]</scope>
</reference>
<name>A0ABD3BYD0_9LAMI</name>
<sequence>MMWAAASLQPPKPWPPNTISTTTGPTLRRRSIVVNKNIRSREEKMGGDDRGLAQAVITALKSNGPPQNLDAAKSKTKTIIPSGADVLKALERATAQKAERKKKKRKETGAVSKKDESQGAPCNFDNVRPLCIKPEWADRLKEVESRLQQLADSA</sequence>
<accession>A0ABD3BYD0</accession>
<gene>
    <name evidence="2" type="ORF">CASFOL_033728</name>
</gene>
<dbReference type="Proteomes" id="UP001632038">
    <property type="component" value="Unassembled WGS sequence"/>
</dbReference>